<dbReference type="EMBL" id="BAAARV010000006">
    <property type="protein sequence ID" value="GAA2331823.1"/>
    <property type="molecule type" value="Genomic_DNA"/>
</dbReference>
<evidence type="ECO:0000313" key="1">
    <source>
        <dbReference type="EMBL" id="GAA2331823.1"/>
    </source>
</evidence>
<name>A0ABP5SIE8_9ACTN</name>
<gene>
    <name evidence="1" type="ORF">GCM10010170_010550</name>
</gene>
<sequence>MTPGWPSNRYAEIALKVRDLCEWFGFRYNTGSLAHLTVGVWKPQPASPCRAGNQPAGRQ</sequence>
<accession>A0ABP5SIE8</accession>
<dbReference type="Proteomes" id="UP001501444">
    <property type="component" value="Unassembled WGS sequence"/>
</dbReference>
<organism evidence="1 2">
    <name type="scientific">Dactylosporangium salmoneum</name>
    <dbReference type="NCBI Taxonomy" id="53361"/>
    <lineage>
        <taxon>Bacteria</taxon>
        <taxon>Bacillati</taxon>
        <taxon>Actinomycetota</taxon>
        <taxon>Actinomycetes</taxon>
        <taxon>Micromonosporales</taxon>
        <taxon>Micromonosporaceae</taxon>
        <taxon>Dactylosporangium</taxon>
    </lineage>
</organism>
<evidence type="ECO:0000313" key="2">
    <source>
        <dbReference type="Proteomes" id="UP001501444"/>
    </source>
</evidence>
<reference evidence="2" key="1">
    <citation type="journal article" date="2019" name="Int. J. Syst. Evol. Microbiol.">
        <title>The Global Catalogue of Microorganisms (GCM) 10K type strain sequencing project: providing services to taxonomists for standard genome sequencing and annotation.</title>
        <authorList>
            <consortium name="The Broad Institute Genomics Platform"/>
            <consortium name="The Broad Institute Genome Sequencing Center for Infectious Disease"/>
            <person name="Wu L."/>
            <person name="Ma J."/>
        </authorList>
    </citation>
    <scope>NUCLEOTIDE SEQUENCE [LARGE SCALE GENOMIC DNA]</scope>
    <source>
        <strain evidence="2">JCM 3272</strain>
    </source>
</reference>
<keyword evidence="2" id="KW-1185">Reference proteome</keyword>
<comment type="caution">
    <text evidence="1">The sequence shown here is derived from an EMBL/GenBank/DDBJ whole genome shotgun (WGS) entry which is preliminary data.</text>
</comment>
<proteinExistence type="predicted"/>
<protein>
    <submittedName>
        <fullName evidence="1">Uncharacterized protein</fullName>
    </submittedName>
</protein>